<evidence type="ECO:0008006" key="3">
    <source>
        <dbReference type="Google" id="ProtNLM"/>
    </source>
</evidence>
<dbReference type="EMBL" id="BAAAQN010000006">
    <property type="protein sequence ID" value="GAA2019256.1"/>
    <property type="molecule type" value="Genomic_DNA"/>
</dbReference>
<dbReference type="RefSeq" id="WP_344664734.1">
    <property type="nucleotide sequence ID" value="NZ_BAAAQN010000006.1"/>
</dbReference>
<comment type="caution">
    <text evidence="1">The sequence shown here is derived from an EMBL/GenBank/DDBJ whole genome shotgun (WGS) entry which is preliminary data.</text>
</comment>
<evidence type="ECO:0000313" key="1">
    <source>
        <dbReference type="EMBL" id="GAA2019256.1"/>
    </source>
</evidence>
<evidence type="ECO:0000313" key="2">
    <source>
        <dbReference type="Proteomes" id="UP001500751"/>
    </source>
</evidence>
<dbReference type="Proteomes" id="UP001500751">
    <property type="component" value="Unassembled WGS sequence"/>
</dbReference>
<accession>A0ABN2TT32</accession>
<reference evidence="1 2" key="1">
    <citation type="journal article" date="2019" name="Int. J. Syst. Evol. Microbiol.">
        <title>The Global Catalogue of Microorganisms (GCM) 10K type strain sequencing project: providing services to taxonomists for standard genome sequencing and annotation.</title>
        <authorList>
            <consortium name="The Broad Institute Genomics Platform"/>
            <consortium name="The Broad Institute Genome Sequencing Center for Infectious Disease"/>
            <person name="Wu L."/>
            <person name="Ma J."/>
        </authorList>
    </citation>
    <scope>NUCLEOTIDE SEQUENCE [LARGE SCALE GENOMIC DNA]</scope>
    <source>
        <strain evidence="1 2">JCM 16014</strain>
    </source>
</reference>
<protein>
    <recommendedName>
        <fullName evidence="3">DGQHR domain-containing protein</fullName>
    </recommendedName>
</protein>
<proteinExistence type="predicted"/>
<gene>
    <name evidence="1" type="ORF">GCM10009839_14600</name>
</gene>
<sequence>MSTTKTPTASRRDLAKMAAGITHELIVVTPEMASRWLEGNTHNRNKREQLVNSYARDLEADTWDFNGETVKFAADGTLLDGQHRLMAIVRAKEPALLLIVRGLPMSAQKTIDVGASRKFADQLTMDGEANAPILSSIVRRATLWEAGYRGHSGSYKPTRPELENTLTEFPFMRESTAYGTTNARAAGLVASQLGFVHWLLTRVDFEDGTWFLDRLCDGVDLRAGHPVLALRERIRRERDDSSGQLKTEIALALVITAWNAYRSRRTLQKVQLPKGGLSAETFPIPR</sequence>
<name>A0ABN2TT32_9ACTN</name>
<keyword evidence="2" id="KW-1185">Reference proteome</keyword>
<organism evidence="1 2">
    <name type="scientific">Catenulispora yoronensis</name>
    <dbReference type="NCBI Taxonomy" id="450799"/>
    <lineage>
        <taxon>Bacteria</taxon>
        <taxon>Bacillati</taxon>
        <taxon>Actinomycetota</taxon>
        <taxon>Actinomycetes</taxon>
        <taxon>Catenulisporales</taxon>
        <taxon>Catenulisporaceae</taxon>
        <taxon>Catenulispora</taxon>
    </lineage>
</organism>